<dbReference type="AlphaFoldDB" id="R8BFC7"/>
<dbReference type="eggNOG" id="KOG2186">
    <property type="taxonomic scope" value="Eukaryota"/>
</dbReference>
<dbReference type="Proteomes" id="UP000014074">
    <property type="component" value="Unassembled WGS sequence"/>
</dbReference>
<dbReference type="OrthoDB" id="21474at2759"/>
<feature type="compositionally biased region" description="Low complexity" evidence="1">
    <location>
        <begin position="93"/>
        <end position="103"/>
    </location>
</feature>
<dbReference type="KEGG" id="tmn:UCRPA7_6563"/>
<feature type="region of interest" description="Disordered" evidence="1">
    <location>
        <begin position="43"/>
        <end position="115"/>
    </location>
</feature>
<feature type="compositionally biased region" description="Basic and acidic residues" evidence="1">
    <location>
        <begin position="154"/>
        <end position="168"/>
    </location>
</feature>
<feature type="compositionally biased region" description="Low complexity" evidence="1">
    <location>
        <begin position="19"/>
        <end position="30"/>
    </location>
</feature>
<evidence type="ECO:0000313" key="3">
    <source>
        <dbReference type="Proteomes" id="UP000014074"/>
    </source>
</evidence>
<organism evidence="2 3">
    <name type="scientific">Phaeoacremonium minimum (strain UCR-PA7)</name>
    <name type="common">Esca disease fungus</name>
    <name type="synonym">Togninia minima</name>
    <dbReference type="NCBI Taxonomy" id="1286976"/>
    <lineage>
        <taxon>Eukaryota</taxon>
        <taxon>Fungi</taxon>
        <taxon>Dikarya</taxon>
        <taxon>Ascomycota</taxon>
        <taxon>Pezizomycotina</taxon>
        <taxon>Sordariomycetes</taxon>
        <taxon>Sordariomycetidae</taxon>
        <taxon>Togniniales</taxon>
        <taxon>Togniniaceae</taxon>
        <taxon>Phaeoacremonium</taxon>
    </lineage>
</organism>
<accession>R8BFC7</accession>
<dbReference type="RefSeq" id="XP_007917291.1">
    <property type="nucleotide sequence ID" value="XM_007919100.1"/>
</dbReference>
<evidence type="ECO:0000256" key="1">
    <source>
        <dbReference type="SAM" id="MobiDB-lite"/>
    </source>
</evidence>
<feature type="region of interest" description="Disordered" evidence="1">
    <location>
        <begin position="136"/>
        <end position="307"/>
    </location>
</feature>
<reference evidence="3" key="1">
    <citation type="journal article" date="2013" name="Genome Announc.">
        <title>Draft genome sequence of the ascomycete Phaeoacremonium aleophilum strain UCR-PA7, a causal agent of the esca disease complex in grapevines.</title>
        <authorList>
            <person name="Blanco-Ulate B."/>
            <person name="Rolshausen P."/>
            <person name="Cantu D."/>
        </authorList>
    </citation>
    <scope>NUCLEOTIDE SEQUENCE [LARGE SCALE GENOMIC DNA]</scope>
    <source>
        <strain evidence="3">UCR-PA7</strain>
    </source>
</reference>
<name>R8BFC7_PHAM7</name>
<evidence type="ECO:0000313" key="2">
    <source>
        <dbReference type="EMBL" id="EON97992.1"/>
    </source>
</evidence>
<gene>
    <name evidence="2" type="ORF">UCRPA7_6563</name>
</gene>
<feature type="region of interest" description="Disordered" evidence="1">
    <location>
        <begin position="1"/>
        <end position="30"/>
    </location>
</feature>
<feature type="compositionally biased region" description="Pro residues" evidence="1">
    <location>
        <begin position="62"/>
        <end position="71"/>
    </location>
</feature>
<protein>
    <submittedName>
        <fullName evidence="2">Putative lyar-type c2hc zinc finger protein</fullName>
    </submittedName>
</protein>
<dbReference type="HOGENOM" id="CLU_024874_1_0_1"/>
<feature type="compositionally biased region" description="Basic residues" evidence="1">
    <location>
        <begin position="231"/>
        <end position="241"/>
    </location>
</feature>
<feature type="compositionally biased region" description="Basic residues" evidence="1">
    <location>
        <begin position="262"/>
        <end position="282"/>
    </location>
</feature>
<dbReference type="EMBL" id="KB933247">
    <property type="protein sequence ID" value="EON97992.1"/>
    <property type="molecule type" value="Genomic_DNA"/>
</dbReference>
<proteinExistence type="predicted"/>
<feature type="compositionally biased region" description="Basic and acidic residues" evidence="1">
    <location>
        <begin position="283"/>
        <end position="307"/>
    </location>
</feature>
<sequence length="383" mass="42260">MSEEQKYQGALYKNKKAKTTATDTPSAPKTMAQAAYVKDIVEEYRDYDDYEDDNRSTTDAPPHAPTPPPAGDGPVNVFDFLVANATPNASNTALPQPAPAAEPSQSRQLVRFDYQANSYTDPTGYMVEDSEALVQYGTGPIPAGRNPLETPAPKADRKKKDSDREVKKDKKRKRLHIDTHDQIMTDAPPVLHSGLTGGLNRLMSRPHAFPPSPDASGSGGEVIETPASPLKKSRHSKHSKSSRTEGGIGNNLMAMLTNGGSKKTKKRKAVSTTKTKKHTSPRHRSDGKEQKLIEYRPASKEGDKEADASAMVIYKPRADLLMSFIEKGPDSERGCSMNKALKRFHRERTASGNSLGKLMEEKELWRSLRMRKNDRGEIVLFSI</sequence>
<dbReference type="GeneID" id="19327232"/>
<keyword evidence="3" id="KW-1185">Reference proteome</keyword>